<evidence type="ECO:0000313" key="2">
    <source>
        <dbReference type="EMBL" id="KKW35910.1"/>
    </source>
</evidence>
<evidence type="ECO:0000313" key="3">
    <source>
        <dbReference type="Proteomes" id="UP000034740"/>
    </source>
</evidence>
<evidence type="ECO:0000256" key="1">
    <source>
        <dbReference type="SAM" id="SignalP"/>
    </source>
</evidence>
<keyword evidence="1" id="KW-0732">Signal</keyword>
<evidence type="ECO:0008006" key="4">
    <source>
        <dbReference type="Google" id="ProtNLM"/>
    </source>
</evidence>
<dbReference type="AlphaFoldDB" id="A0A0G1XYC0"/>
<feature type="signal peptide" evidence="1">
    <location>
        <begin position="1"/>
        <end position="19"/>
    </location>
</feature>
<accession>A0A0G1XYC0</accession>
<organism evidence="2 3">
    <name type="scientific">Candidatus Adlerbacteria bacterium GW2011_GWA1_54_10</name>
    <dbReference type="NCBI Taxonomy" id="1618605"/>
    <lineage>
        <taxon>Bacteria</taxon>
        <taxon>Candidatus Adleribacteriota</taxon>
    </lineage>
</organism>
<reference evidence="2 3" key="1">
    <citation type="journal article" date="2015" name="Nature">
        <title>rRNA introns, odd ribosomes, and small enigmatic genomes across a large radiation of phyla.</title>
        <authorList>
            <person name="Brown C.T."/>
            <person name="Hug L.A."/>
            <person name="Thomas B.C."/>
            <person name="Sharon I."/>
            <person name="Castelle C.J."/>
            <person name="Singh A."/>
            <person name="Wilkins M.J."/>
            <person name="Williams K.H."/>
            <person name="Banfield J.F."/>
        </authorList>
    </citation>
    <scope>NUCLEOTIDE SEQUENCE [LARGE SCALE GENOMIC DNA]</scope>
</reference>
<feature type="chain" id="PRO_5002540857" description="Transglycosylase SLT domain-containing protein" evidence="1">
    <location>
        <begin position="20"/>
        <end position="138"/>
    </location>
</feature>
<gene>
    <name evidence="2" type="ORF">UY83_C0002G0067</name>
</gene>
<comment type="caution">
    <text evidence="2">The sequence shown here is derived from an EMBL/GenBank/DDBJ whole genome shotgun (WGS) entry which is preliminary data.</text>
</comment>
<dbReference type="Proteomes" id="UP000034740">
    <property type="component" value="Unassembled WGS sequence"/>
</dbReference>
<protein>
    <recommendedName>
        <fullName evidence="4">Transglycosylase SLT domain-containing protein</fullName>
    </recommendedName>
</protein>
<proteinExistence type="predicted"/>
<dbReference type="EMBL" id="LCRO01000002">
    <property type="protein sequence ID" value="KKW35910.1"/>
    <property type="molecule type" value="Genomic_DNA"/>
</dbReference>
<name>A0A0G1XYC0_9BACT</name>
<sequence>MYFALGVALALSAVIPATRAGSAPVARSLMPAAQTIEEYVRGYFADAPIMIDVARCESRFRQFDKDGSVHRGEINPKDVGVMQVNEFYHSKTADKLDLDLYTIEGNLSYAKYLFEKEGTTPWLSSSPCWGKENQIARK</sequence>